<comment type="caution">
    <text evidence="1">The sequence shown here is derived from an EMBL/GenBank/DDBJ whole genome shotgun (WGS) entry which is preliminary data.</text>
</comment>
<gene>
    <name evidence="1" type="ORF">SDC9_135813</name>
</gene>
<organism evidence="1">
    <name type="scientific">bioreactor metagenome</name>
    <dbReference type="NCBI Taxonomy" id="1076179"/>
    <lineage>
        <taxon>unclassified sequences</taxon>
        <taxon>metagenomes</taxon>
        <taxon>ecological metagenomes</taxon>
    </lineage>
</organism>
<accession>A0A645DHE0</accession>
<dbReference type="EMBL" id="VSSQ01036277">
    <property type="protein sequence ID" value="MPM88709.1"/>
    <property type="molecule type" value="Genomic_DNA"/>
</dbReference>
<protein>
    <submittedName>
        <fullName evidence="1">Uncharacterized protein</fullName>
    </submittedName>
</protein>
<reference evidence="1" key="1">
    <citation type="submission" date="2019-08" db="EMBL/GenBank/DDBJ databases">
        <authorList>
            <person name="Kucharzyk K."/>
            <person name="Murdoch R.W."/>
            <person name="Higgins S."/>
            <person name="Loffler F."/>
        </authorList>
    </citation>
    <scope>NUCLEOTIDE SEQUENCE</scope>
</reference>
<evidence type="ECO:0000313" key="1">
    <source>
        <dbReference type="EMBL" id="MPM88709.1"/>
    </source>
</evidence>
<name>A0A645DHE0_9ZZZZ</name>
<sequence length="130" mass="15068">MNAIEQGIVTRKTKSRLEELEEIEERLKFEISVCRVKQPKLTEKHIMFMLSQFQPDSDTPREEYNSNIIECFVNSVHLFDEKLIVTYNLTNEDKELESSVLESISEYTNSNCTGLGGSDLTQSSPFFSRY</sequence>
<proteinExistence type="predicted"/>
<dbReference type="AlphaFoldDB" id="A0A645DHE0"/>